<evidence type="ECO:0000256" key="4">
    <source>
        <dbReference type="ARBA" id="ARBA00022692"/>
    </source>
</evidence>
<dbReference type="KEGG" id="sbae:DSM104329_02937"/>
<keyword evidence="4 7" id="KW-0812">Transmembrane</keyword>
<feature type="transmembrane region" description="Helical" evidence="7">
    <location>
        <begin position="93"/>
        <end position="113"/>
    </location>
</feature>
<dbReference type="InterPro" id="IPR050171">
    <property type="entry name" value="MFS_Transporters"/>
</dbReference>
<feature type="transmembrane region" description="Helical" evidence="7">
    <location>
        <begin position="166"/>
        <end position="186"/>
    </location>
</feature>
<dbReference type="EMBL" id="CP087164">
    <property type="protein sequence ID" value="UGS36531.1"/>
    <property type="molecule type" value="Genomic_DNA"/>
</dbReference>
<dbReference type="Proteomes" id="UP001162834">
    <property type="component" value="Chromosome"/>
</dbReference>
<reference evidence="9" key="1">
    <citation type="journal article" date="2022" name="Int. J. Syst. Evol. Microbiol.">
        <title>Pseudomonas aegrilactucae sp. nov. and Pseudomonas morbosilactucae sp. nov., pathogens causing bacterial rot of lettuce in Japan.</title>
        <authorList>
            <person name="Sawada H."/>
            <person name="Fujikawa T."/>
            <person name="Satou M."/>
        </authorList>
    </citation>
    <scope>NUCLEOTIDE SEQUENCE</scope>
    <source>
        <strain evidence="9">0166_1</strain>
    </source>
</reference>
<dbReference type="PROSITE" id="PS50850">
    <property type="entry name" value="MFS"/>
    <property type="match status" value="1"/>
</dbReference>
<feature type="transmembrane region" description="Helical" evidence="7">
    <location>
        <begin position="254"/>
        <end position="281"/>
    </location>
</feature>
<feature type="domain" description="Major facilitator superfamily (MFS) profile" evidence="8">
    <location>
        <begin position="1"/>
        <end position="346"/>
    </location>
</feature>
<gene>
    <name evidence="9" type="ORF">DSM104329_02937</name>
</gene>
<evidence type="ECO:0000256" key="2">
    <source>
        <dbReference type="ARBA" id="ARBA00022448"/>
    </source>
</evidence>
<evidence type="ECO:0000313" key="10">
    <source>
        <dbReference type="Proteomes" id="UP001162834"/>
    </source>
</evidence>
<evidence type="ECO:0000256" key="7">
    <source>
        <dbReference type="SAM" id="Phobius"/>
    </source>
</evidence>
<feature type="transmembrane region" description="Helical" evidence="7">
    <location>
        <begin position="198"/>
        <end position="217"/>
    </location>
</feature>
<proteinExistence type="predicted"/>
<dbReference type="GO" id="GO:0005886">
    <property type="term" value="C:plasma membrane"/>
    <property type="evidence" value="ECO:0007669"/>
    <property type="project" value="UniProtKB-SubCell"/>
</dbReference>
<dbReference type="InterPro" id="IPR036259">
    <property type="entry name" value="MFS_trans_sf"/>
</dbReference>
<evidence type="ECO:0000256" key="6">
    <source>
        <dbReference type="ARBA" id="ARBA00023136"/>
    </source>
</evidence>
<feature type="transmembrane region" description="Helical" evidence="7">
    <location>
        <begin position="6"/>
        <end position="23"/>
    </location>
</feature>
<dbReference type="Gene3D" id="1.20.1250.20">
    <property type="entry name" value="MFS general substrate transporter like domains"/>
    <property type="match status" value="1"/>
</dbReference>
<sequence length="352" mass="35203">MTAVFAVYPLGVLAALLTLGSLSDVVGRRPVLIGAIGLLVIVALLFMGARSITWLLAARSLQGIATGAVLGAASAAMLDLWPLTAPRAAAVNVMAVEFGIAGGAVAATLLVGYGPAPEMTVFALFGALLIVAIRAIVRLPETAPPGRAVRLRPTRPEVPASVRGRFALVAFGAVATWSVAGVYLALGPTISAEMLRMGGIVPGGLAVGLLSVAAGSAQLAMARIDVRRAAAVGTLALAAGMALAAASLSVGSPVLLVGSSAVVGVGFGLAFGGGIGLLAEVTPYDRRGAVMSTYYVVAYASFGLPVVAVGLVIDTLGLTRTMQYFTAAVIGVALVTGIALFCGNGRRVPSRG</sequence>
<dbReference type="Pfam" id="PF07690">
    <property type="entry name" value="MFS_1"/>
    <property type="match status" value="1"/>
</dbReference>
<dbReference type="PANTHER" id="PTHR23517:SF3">
    <property type="entry name" value="INTEGRAL MEMBRANE TRANSPORT PROTEIN"/>
    <property type="match status" value="1"/>
</dbReference>
<dbReference type="PROSITE" id="PS00217">
    <property type="entry name" value="SUGAR_TRANSPORT_2"/>
    <property type="match status" value="1"/>
</dbReference>
<dbReference type="InterPro" id="IPR005829">
    <property type="entry name" value="Sugar_transporter_CS"/>
</dbReference>
<keyword evidence="6 7" id="KW-0472">Membrane</keyword>
<keyword evidence="10" id="KW-1185">Reference proteome</keyword>
<protein>
    <recommendedName>
        <fullName evidence="8">Major facilitator superfamily (MFS) profile domain-containing protein</fullName>
    </recommendedName>
</protein>
<feature type="transmembrane region" description="Helical" evidence="7">
    <location>
        <begin position="30"/>
        <end position="49"/>
    </location>
</feature>
<evidence type="ECO:0000256" key="3">
    <source>
        <dbReference type="ARBA" id="ARBA00022475"/>
    </source>
</evidence>
<feature type="transmembrane region" description="Helical" evidence="7">
    <location>
        <begin position="61"/>
        <end position="81"/>
    </location>
</feature>
<dbReference type="GO" id="GO:0022857">
    <property type="term" value="F:transmembrane transporter activity"/>
    <property type="evidence" value="ECO:0007669"/>
    <property type="project" value="InterPro"/>
</dbReference>
<feature type="transmembrane region" description="Helical" evidence="7">
    <location>
        <begin position="293"/>
        <end position="313"/>
    </location>
</feature>
<comment type="subcellular location">
    <subcellularLocation>
        <location evidence="1">Cell membrane</location>
        <topology evidence="1">Multi-pass membrane protein</topology>
    </subcellularLocation>
</comment>
<keyword evidence="2" id="KW-0813">Transport</keyword>
<dbReference type="InterPro" id="IPR011701">
    <property type="entry name" value="MFS"/>
</dbReference>
<dbReference type="InterPro" id="IPR020846">
    <property type="entry name" value="MFS_dom"/>
</dbReference>
<keyword evidence="5 7" id="KW-1133">Transmembrane helix</keyword>
<feature type="transmembrane region" description="Helical" evidence="7">
    <location>
        <begin position="229"/>
        <end position="248"/>
    </location>
</feature>
<evidence type="ECO:0000259" key="8">
    <source>
        <dbReference type="PROSITE" id="PS50850"/>
    </source>
</evidence>
<name>A0A9E6XZB1_9ACTN</name>
<feature type="transmembrane region" description="Helical" evidence="7">
    <location>
        <begin position="119"/>
        <end position="137"/>
    </location>
</feature>
<dbReference type="AlphaFoldDB" id="A0A9E6XZB1"/>
<evidence type="ECO:0000256" key="5">
    <source>
        <dbReference type="ARBA" id="ARBA00022989"/>
    </source>
</evidence>
<organism evidence="9 10">
    <name type="scientific">Capillimicrobium parvum</name>
    <dbReference type="NCBI Taxonomy" id="2884022"/>
    <lineage>
        <taxon>Bacteria</taxon>
        <taxon>Bacillati</taxon>
        <taxon>Actinomycetota</taxon>
        <taxon>Thermoleophilia</taxon>
        <taxon>Solirubrobacterales</taxon>
        <taxon>Capillimicrobiaceae</taxon>
        <taxon>Capillimicrobium</taxon>
    </lineage>
</organism>
<keyword evidence="3" id="KW-1003">Cell membrane</keyword>
<accession>A0A9E6XZB1</accession>
<evidence type="ECO:0000313" key="9">
    <source>
        <dbReference type="EMBL" id="UGS36531.1"/>
    </source>
</evidence>
<dbReference type="PANTHER" id="PTHR23517">
    <property type="entry name" value="RESISTANCE PROTEIN MDTM, PUTATIVE-RELATED-RELATED"/>
    <property type="match status" value="1"/>
</dbReference>
<evidence type="ECO:0000256" key="1">
    <source>
        <dbReference type="ARBA" id="ARBA00004651"/>
    </source>
</evidence>
<dbReference type="SUPFAM" id="SSF103473">
    <property type="entry name" value="MFS general substrate transporter"/>
    <property type="match status" value="1"/>
</dbReference>
<feature type="transmembrane region" description="Helical" evidence="7">
    <location>
        <begin position="325"/>
        <end position="343"/>
    </location>
</feature>